<evidence type="ECO:0000256" key="3">
    <source>
        <dbReference type="ARBA" id="ARBA00007222"/>
    </source>
</evidence>
<keyword evidence="5 10" id="KW-0808">Transferase</keyword>
<dbReference type="GO" id="GO:0004169">
    <property type="term" value="F:dolichyl-phosphate-mannose-protein mannosyltransferase activity"/>
    <property type="evidence" value="ECO:0007669"/>
    <property type="project" value="UniProtKB-UniRule"/>
</dbReference>
<evidence type="ECO:0000256" key="5">
    <source>
        <dbReference type="ARBA" id="ARBA00022679"/>
    </source>
</evidence>
<evidence type="ECO:0000256" key="9">
    <source>
        <dbReference type="ARBA" id="ARBA00093617"/>
    </source>
</evidence>
<keyword evidence="6 10" id="KW-0812">Transmembrane</keyword>
<evidence type="ECO:0000313" key="14">
    <source>
        <dbReference type="EMBL" id="MBM9468668.1"/>
    </source>
</evidence>
<feature type="compositionally biased region" description="Basic and acidic residues" evidence="11">
    <location>
        <begin position="21"/>
        <end position="30"/>
    </location>
</feature>
<organism evidence="14 15">
    <name type="scientific">Nakamurella leprariae</name>
    <dbReference type="NCBI Taxonomy" id="2803911"/>
    <lineage>
        <taxon>Bacteria</taxon>
        <taxon>Bacillati</taxon>
        <taxon>Actinomycetota</taxon>
        <taxon>Actinomycetes</taxon>
        <taxon>Nakamurellales</taxon>
        <taxon>Nakamurellaceae</taxon>
        <taxon>Nakamurella</taxon>
    </lineage>
</organism>
<evidence type="ECO:0000256" key="2">
    <source>
        <dbReference type="ARBA" id="ARBA00004922"/>
    </source>
</evidence>
<keyword evidence="8 10" id="KW-0472">Membrane</keyword>
<evidence type="ECO:0000256" key="10">
    <source>
        <dbReference type="RuleBase" id="RU367007"/>
    </source>
</evidence>
<keyword evidence="4 10" id="KW-0328">Glycosyltransferase</keyword>
<evidence type="ECO:0000256" key="11">
    <source>
        <dbReference type="SAM" id="MobiDB-lite"/>
    </source>
</evidence>
<evidence type="ECO:0000256" key="8">
    <source>
        <dbReference type="ARBA" id="ARBA00023136"/>
    </source>
</evidence>
<feature type="transmembrane region" description="Helical" evidence="10">
    <location>
        <begin position="214"/>
        <end position="232"/>
    </location>
</feature>
<evidence type="ECO:0000256" key="6">
    <source>
        <dbReference type="ARBA" id="ARBA00022692"/>
    </source>
</evidence>
<evidence type="ECO:0000313" key="15">
    <source>
        <dbReference type="Proteomes" id="UP000663792"/>
    </source>
</evidence>
<evidence type="ECO:0000256" key="1">
    <source>
        <dbReference type="ARBA" id="ARBA00004127"/>
    </source>
</evidence>
<dbReference type="AlphaFoldDB" id="A0A939BXL0"/>
<dbReference type="RefSeq" id="WP_205261615.1">
    <property type="nucleotide sequence ID" value="NZ_JAERWK010000020.1"/>
</dbReference>
<dbReference type="Pfam" id="PF02366">
    <property type="entry name" value="PMT"/>
    <property type="match status" value="1"/>
</dbReference>
<feature type="transmembrane region" description="Helical" evidence="10">
    <location>
        <begin position="314"/>
        <end position="332"/>
    </location>
</feature>
<keyword evidence="15" id="KW-1185">Reference proteome</keyword>
<dbReference type="PANTHER" id="PTHR10050">
    <property type="entry name" value="DOLICHYL-PHOSPHATE-MANNOSE--PROTEIN MANNOSYLTRANSFERASE"/>
    <property type="match status" value="1"/>
</dbReference>
<protein>
    <recommendedName>
        <fullName evidence="9 10">Polyprenol-phosphate-mannose--protein mannosyltransferase</fullName>
        <ecNumber evidence="10">2.4.1.-</ecNumber>
    </recommendedName>
</protein>
<evidence type="ECO:0000256" key="4">
    <source>
        <dbReference type="ARBA" id="ARBA00022676"/>
    </source>
</evidence>
<name>A0A939BXL0_9ACTN</name>
<feature type="transmembrane region" description="Helical" evidence="10">
    <location>
        <begin position="187"/>
        <end position="207"/>
    </location>
</feature>
<feature type="transmembrane region" description="Helical" evidence="10">
    <location>
        <begin position="287"/>
        <end position="308"/>
    </location>
</feature>
<feature type="domain" description="Protein O-mannosyl-transferase C-terminal four TM" evidence="13">
    <location>
        <begin position="410"/>
        <end position="625"/>
    </location>
</feature>
<reference evidence="14" key="1">
    <citation type="submission" date="2021-01" db="EMBL/GenBank/DDBJ databases">
        <title>YIM 132084 draft genome.</title>
        <authorList>
            <person name="An D."/>
        </authorList>
    </citation>
    <scope>NUCLEOTIDE SEQUENCE</scope>
    <source>
        <strain evidence="14">YIM 132084</strain>
    </source>
</reference>
<feature type="transmembrane region" description="Helical" evidence="10">
    <location>
        <begin position="238"/>
        <end position="256"/>
    </location>
</feature>
<comment type="pathway">
    <text evidence="2 10">Protein modification; protein glycosylation.</text>
</comment>
<comment type="subcellular location">
    <subcellularLocation>
        <location evidence="10">Cell membrane</location>
    </subcellularLocation>
    <subcellularLocation>
        <location evidence="1">Endomembrane system</location>
        <topology evidence="1">Multi-pass membrane protein</topology>
    </subcellularLocation>
</comment>
<feature type="transmembrane region" description="Helical" evidence="10">
    <location>
        <begin position="479"/>
        <end position="496"/>
    </location>
</feature>
<evidence type="ECO:0000259" key="12">
    <source>
        <dbReference type="Pfam" id="PF02366"/>
    </source>
</evidence>
<dbReference type="InterPro" id="IPR003342">
    <property type="entry name" value="ArnT-like_N"/>
</dbReference>
<comment type="function">
    <text evidence="10">Protein O-mannosyltransferase that catalyzes the transfer of a single mannose residue from a polyprenol phospho-mannosyl lipidic donor to the hydroxyl group of selected serine and threonine residues in acceptor proteins.</text>
</comment>
<feature type="domain" description="ArnT-like N-terminal" evidence="12">
    <location>
        <begin position="113"/>
        <end position="255"/>
    </location>
</feature>
<evidence type="ECO:0000256" key="7">
    <source>
        <dbReference type="ARBA" id="ARBA00022989"/>
    </source>
</evidence>
<sequence length="626" mass="68575">MPSTPVDSSVDGLDAPAVGRPADDRGRAGDDAPGNGPLRWRGPTRPDPAADRSGSGTGTGTDAIPTFDDQPGGVVPIGAVPPVVPPVTSGRRLAPVLVDPPTDALRGWIVTLVLTLVAAVVRFWQLGYRTDGGTPLFDEKYYALQAAEMLRNAGVEDDQAYGVVVHPPLGKQLLAIGEWIAGYTPTGWRLVPAVAGVLCVFLIVRVVRRMTRSTLLGGIAGVLLICDGVSHVQSRSALLDILQTVFVLAAFACLIADRDQVRARLMADPHGFLGPPDGRRAVLAQRVGAVLGARWWRFSAGVLLGLALAVKWSGVYWIAGFGVMVVLWDIGARRDAGIRRPLGAVVRRDLLPSLWSLAVVPLLVYVGTWWAWLTAEVAWPRHVLVASERFRSDWKNGLLYDLSSVWDNALWQWTWKMLDFHSHLLTPEDPANRHPWESKPWAWPLSLRPVLYYSPATGQGCGDGPTDCVKRILLVGTPALWWVSLFVLAWAMWRVVARLDWRYAAVLVGYGAGYLPWFTNLDRQMYFFYATPLAPFLVIGITLVLGDILGRARRPVPIGAGSAGDPAQDTTGLRPQGAERRWLTIALVALYVGLVVANFIWLWPILNGEPITQERLRLETWLPSWG</sequence>
<keyword evidence="7 10" id="KW-1133">Transmembrane helix</keyword>
<dbReference type="GO" id="GO:0012505">
    <property type="term" value="C:endomembrane system"/>
    <property type="evidence" value="ECO:0007669"/>
    <property type="project" value="UniProtKB-SubCell"/>
</dbReference>
<accession>A0A939BXL0</accession>
<dbReference type="GO" id="GO:0005886">
    <property type="term" value="C:plasma membrane"/>
    <property type="evidence" value="ECO:0007669"/>
    <property type="project" value="UniProtKB-SubCell"/>
</dbReference>
<feature type="region of interest" description="Disordered" evidence="11">
    <location>
        <begin position="1"/>
        <end position="72"/>
    </location>
</feature>
<comment type="similarity">
    <text evidence="3 10">Belongs to the glycosyltransferase 39 family.</text>
</comment>
<proteinExistence type="inferred from homology"/>
<feature type="transmembrane region" description="Helical" evidence="10">
    <location>
        <begin position="582"/>
        <end position="603"/>
    </location>
</feature>
<dbReference type="PANTHER" id="PTHR10050:SF46">
    <property type="entry name" value="PROTEIN O-MANNOSYL-TRANSFERASE 2"/>
    <property type="match status" value="1"/>
</dbReference>
<dbReference type="InterPro" id="IPR032421">
    <property type="entry name" value="PMT_4TMC"/>
</dbReference>
<dbReference type="Proteomes" id="UP000663792">
    <property type="component" value="Unassembled WGS sequence"/>
</dbReference>
<gene>
    <name evidence="14" type="ORF">JL106_15400</name>
</gene>
<feature type="transmembrane region" description="Helical" evidence="10">
    <location>
        <begin position="503"/>
        <end position="519"/>
    </location>
</feature>
<evidence type="ECO:0000259" key="13">
    <source>
        <dbReference type="Pfam" id="PF16192"/>
    </source>
</evidence>
<feature type="transmembrane region" description="Helical" evidence="10">
    <location>
        <begin position="525"/>
        <end position="545"/>
    </location>
</feature>
<feature type="transmembrane region" description="Helical" evidence="10">
    <location>
        <begin position="353"/>
        <end position="372"/>
    </location>
</feature>
<comment type="caution">
    <text evidence="14">The sequence shown here is derived from an EMBL/GenBank/DDBJ whole genome shotgun (WGS) entry which is preliminary data.</text>
</comment>
<dbReference type="EMBL" id="JAERWK010000020">
    <property type="protein sequence ID" value="MBM9468668.1"/>
    <property type="molecule type" value="Genomic_DNA"/>
</dbReference>
<feature type="transmembrane region" description="Helical" evidence="10">
    <location>
        <begin position="105"/>
        <end position="124"/>
    </location>
</feature>
<dbReference type="InterPro" id="IPR027005">
    <property type="entry name" value="PMT-like"/>
</dbReference>
<dbReference type="Pfam" id="PF16192">
    <property type="entry name" value="PMT_4TMC"/>
    <property type="match status" value="1"/>
</dbReference>
<keyword evidence="10" id="KW-1003">Cell membrane</keyword>
<dbReference type="EC" id="2.4.1.-" evidence="10"/>